<evidence type="ECO:0000313" key="3">
    <source>
        <dbReference type="Proteomes" id="UP000053558"/>
    </source>
</evidence>
<dbReference type="RefSeq" id="XP_007763920.1">
    <property type="nucleotide sequence ID" value="XM_007765730.1"/>
</dbReference>
<protein>
    <submittedName>
        <fullName evidence="2">Uncharacterized protein</fullName>
    </submittedName>
</protein>
<feature type="region of interest" description="Disordered" evidence="1">
    <location>
        <begin position="204"/>
        <end position="245"/>
    </location>
</feature>
<name>A0A5M3N7K2_CONPW</name>
<reference evidence="3" key="1">
    <citation type="journal article" date="2012" name="Science">
        <title>The Paleozoic origin of enzymatic lignin decomposition reconstructed from 31 fungal genomes.</title>
        <authorList>
            <person name="Floudas D."/>
            <person name="Binder M."/>
            <person name="Riley R."/>
            <person name="Barry K."/>
            <person name="Blanchette R.A."/>
            <person name="Henrissat B."/>
            <person name="Martinez A.T."/>
            <person name="Otillar R."/>
            <person name="Spatafora J.W."/>
            <person name="Yadav J.S."/>
            <person name="Aerts A."/>
            <person name="Benoit I."/>
            <person name="Boyd A."/>
            <person name="Carlson A."/>
            <person name="Copeland A."/>
            <person name="Coutinho P.M."/>
            <person name="de Vries R.P."/>
            <person name="Ferreira P."/>
            <person name="Findley K."/>
            <person name="Foster B."/>
            <person name="Gaskell J."/>
            <person name="Glotzer D."/>
            <person name="Gorecki P."/>
            <person name="Heitman J."/>
            <person name="Hesse C."/>
            <person name="Hori C."/>
            <person name="Igarashi K."/>
            <person name="Jurgens J.A."/>
            <person name="Kallen N."/>
            <person name="Kersten P."/>
            <person name="Kohler A."/>
            <person name="Kuees U."/>
            <person name="Kumar T.K.A."/>
            <person name="Kuo A."/>
            <person name="LaButti K."/>
            <person name="Larrondo L.F."/>
            <person name="Lindquist E."/>
            <person name="Ling A."/>
            <person name="Lombard V."/>
            <person name="Lucas S."/>
            <person name="Lundell T."/>
            <person name="Martin R."/>
            <person name="McLaughlin D.J."/>
            <person name="Morgenstern I."/>
            <person name="Morin E."/>
            <person name="Murat C."/>
            <person name="Nagy L.G."/>
            <person name="Nolan M."/>
            <person name="Ohm R.A."/>
            <person name="Patyshakuliyeva A."/>
            <person name="Rokas A."/>
            <person name="Ruiz-Duenas F.J."/>
            <person name="Sabat G."/>
            <person name="Salamov A."/>
            <person name="Samejima M."/>
            <person name="Schmutz J."/>
            <person name="Slot J.C."/>
            <person name="St John F."/>
            <person name="Stenlid J."/>
            <person name="Sun H."/>
            <person name="Sun S."/>
            <person name="Syed K."/>
            <person name="Tsang A."/>
            <person name="Wiebenga A."/>
            <person name="Young D."/>
            <person name="Pisabarro A."/>
            <person name="Eastwood D.C."/>
            <person name="Martin F."/>
            <person name="Cullen D."/>
            <person name="Grigoriev I.V."/>
            <person name="Hibbett D.S."/>
        </authorList>
    </citation>
    <scope>NUCLEOTIDE SEQUENCE [LARGE SCALE GENOMIC DNA]</scope>
    <source>
        <strain evidence="3">RWD-64-598 SS2</strain>
    </source>
</reference>
<comment type="caution">
    <text evidence="2">The sequence shown here is derived from an EMBL/GenBank/DDBJ whole genome shotgun (WGS) entry which is preliminary data.</text>
</comment>
<dbReference type="KEGG" id="cput:CONPUDRAFT_141538"/>
<evidence type="ECO:0000256" key="1">
    <source>
        <dbReference type="SAM" id="MobiDB-lite"/>
    </source>
</evidence>
<dbReference type="Proteomes" id="UP000053558">
    <property type="component" value="Unassembled WGS sequence"/>
</dbReference>
<dbReference type="EMBL" id="JH711573">
    <property type="protein sequence ID" value="EIW87430.1"/>
    <property type="molecule type" value="Genomic_DNA"/>
</dbReference>
<sequence length="362" mass="39938">MSAEKYVVPADLGDISKYSLIRSPLKVSRVVPRKDGLEAGVCFLELTFKELQYLQMLLEHADGPTSQALGGDVERLQSTYHMLKERQDNLTNAPPSTNPFNKFFKYRETRSFSTAAHNLLSVSALDSQAKSEEYDGIITIPRDSTEHVESVGIQVTRDDPNERLSAEEAHLLSEATHYARVDPSGHIDQRERNSIESVATFVTCPPIPPEKTQGDLSLQHHEGSTLQRDATSTASSPPHLNRIQGPLQPYIHAHNLRNTSATRGDNDSPQTEVSAFTSPSASDQATPMGHLYNLHVYNFHVPYPSESPQGALSQSGITFNQVSGSGHVVGVYWRFQQQGIIVQYPSNTIRDGTSVASLTSDR</sequence>
<organism evidence="2 3">
    <name type="scientific">Coniophora puteana (strain RWD-64-598)</name>
    <name type="common">Brown rot fungus</name>
    <dbReference type="NCBI Taxonomy" id="741705"/>
    <lineage>
        <taxon>Eukaryota</taxon>
        <taxon>Fungi</taxon>
        <taxon>Dikarya</taxon>
        <taxon>Basidiomycota</taxon>
        <taxon>Agaricomycotina</taxon>
        <taxon>Agaricomycetes</taxon>
        <taxon>Agaricomycetidae</taxon>
        <taxon>Boletales</taxon>
        <taxon>Coniophorineae</taxon>
        <taxon>Coniophoraceae</taxon>
        <taxon>Coniophora</taxon>
    </lineage>
</organism>
<feature type="compositionally biased region" description="Polar residues" evidence="1">
    <location>
        <begin position="224"/>
        <end position="238"/>
    </location>
</feature>
<proteinExistence type="predicted"/>
<accession>A0A5M3N7K2</accession>
<dbReference type="AlphaFoldDB" id="A0A5M3N7K2"/>
<dbReference type="GeneID" id="19201642"/>
<feature type="region of interest" description="Disordered" evidence="1">
    <location>
        <begin position="258"/>
        <end position="284"/>
    </location>
</feature>
<gene>
    <name evidence="2" type="ORF">CONPUDRAFT_141538</name>
</gene>
<evidence type="ECO:0000313" key="2">
    <source>
        <dbReference type="EMBL" id="EIW87430.1"/>
    </source>
</evidence>
<keyword evidence="3" id="KW-1185">Reference proteome</keyword>